<name>A0ABQ7GZZ8_DUNSA</name>
<sequence length="602" mass="63056">MAVATPPNPLIACQTHGRTKPSPCLNAPRACQRQSCVRRAVAQPNGLTTQAPASSGLPEQQQQVGSRKKRSRRREQAKQNGRTAAPSPTCLWENAYHGYLQKLTPACKNDRQNLQELRAAMRIALKTGGKPDAVSMCLRKLSLLGCYDQPLYSMLTAMLSRALVVWPRMCTPRHVSLALFSCALSRAFDAHVDSVAAWVGRHQEQHLQGWKAQHLSNALFAWAVLSATARGDTPAMRACAQSLFAAANSRGSAGFAVPNDLGKLHWAHLEAQHVGLRGGGLVDVGLQQAAQAEAARVQRSVSEELGGMMQEVAVVLESLGFGVVTMHEEVHMGSGHSEGMVGVCGVKGMEEHGGIRVGLGHGGGPKEEVGRNSAGRGQGISWEGSGRDETGMEWDGTKGCRACEGESKTDSGGISFCIGGCGGNSSALLATPLSTLAVPSAAASVAHSSAVVSVAHPSAASFVTHAATAAPVAHPSAAASVAQPSADAPVVHVATAKTTEHLSNHAHDHAHSLADRPSSPIVVAFTRQQDYARHPAQWLRGKAALRLAHAARVPGVAGVAVMCVEEWALVCGDLGAQRVYLASRMRPQALLGEGCAGLGVNE</sequence>
<comment type="caution">
    <text evidence="2">The sequence shown here is derived from an EMBL/GenBank/DDBJ whole genome shotgun (WGS) entry which is preliminary data.</text>
</comment>
<feature type="compositionally biased region" description="Basic residues" evidence="1">
    <location>
        <begin position="66"/>
        <end position="75"/>
    </location>
</feature>
<gene>
    <name evidence="2" type="ORF">DUNSADRAFT_17526</name>
</gene>
<proteinExistence type="predicted"/>
<feature type="region of interest" description="Disordered" evidence="1">
    <location>
        <begin position="357"/>
        <end position="393"/>
    </location>
</feature>
<protein>
    <submittedName>
        <fullName evidence="2">Uncharacterized protein</fullName>
    </submittedName>
</protein>
<dbReference type="Proteomes" id="UP000815325">
    <property type="component" value="Unassembled WGS sequence"/>
</dbReference>
<evidence type="ECO:0000256" key="1">
    <source>
        <dbReference type="SAM" id="MobiDB-lite"/>
    </source>
</evidence>
<organism evidence="2 3">
    <name type="scientific">Dunaliella salina</name>
    <name type="common">Green alga</name>
    <name type="synonym">Protococcus salinus</name>
    <dbReference type="NCBI Taxonomy" id="3046"/>
    <lineage>
        <taxon>Eukaryota</taxon>
        <taxon>Viridiplantae</taxon>
        <taxon>Chlorophyta</taxon>
        <taxon>core chlorophytes</taxon>
        <taxon>Chlorophyceae</taxon>
        <taxon>CS clade</taxon>
        <taxon>Chlamydomonadales</taxon>
        <taxon>Dunaliellaceae</taxon>
        <taxon>Dunaliella</taxon>
    </lineage>
</organism>
<feature type="compositionally biased region" description="Polar residues" evidence="1">
    <location>
        <begin position="47"/>
        <end position="65"/>
    </location>
</feature>
<evidence type="ECO:0000313" key="3">
    <source>
        <dbReference type="Proteomes" id="UP000815325"/>
    </source>
</evidence>
<feature type="region of interest" description="Disordered" evidence="1">
    <location>
        <begin position="47"/>
        <end position="86"/>
    </location>
</feature>
<accession>A0ABQ7GZZ8</accession>
<dbReference type="EMBL" id="MU069521">
    <property type="protein sequence ID" value="KAF5840180.1"/>
    <property type="molecule type" value="Genomic_DNA"/>
</dbReference>
<reference evidence="2" key="1">
    <citation type="submission" date="2017-08" db="EMBL/GenBank/DDBJ databases">
        <authorList>
            <person name="Polle J.E."/>
            <person name="Barry K."/>
            <person name="Cushman J."/>
            <person name="Schmutz J."/>
            <person name="Tran D."/>
            <person name="Hathwaick L.T."/>
            <person name="Yim W.C."/>
            <person name="Jenkins J."/>
            <person name="Mckie-Krisberg Z.M."/>
            <person name="Prochnik S."/>
            <person name="Lindquist E."/>
            <person name="Dockter R.B."/>
            <person name="Adam C."/>
            <person name="Molina H."/>
            <person name="Bunkerborg J."/>
            <person name="Jin E."/>
            <person name="Buchheim M."/>
            <person name="Magnuson J."/>
        </authorList>
    </citation>
    <scope>NUCLEOTIDE SEQUENCE</scope>
    <source>
        <strain evidence="2">CCAP 19/18</strain>
    </source>
</reference>
<keyword evidence="3" id="KW-1185">Reference proteome</keyword>
<evidence type="ECO:0000313" key="2">
    <source>
        <dbReference type="EMBL" id="KAF5840180.1"/>
    </source>
</evidence>